<feature type="region of interest" description="Disordered" evidence="6">
    <location>
        <begin position="545"/>
        <end position="566"/>
    </location>
</feature>
<dbReference type="SMART" id="SM00448">
    <property type="entry name" value="REC"/>
    <property type="match status" value="1"/>
</dbReference>
<dbReference type="InterPro" id="IPR005467">
    <property type="entry name" value="His_kinase_dom"/>
</dbReference>
<gene>
    <name evidence="9" type="ORF">GQA70_06880</name>
</gene>
<dbReference type="Gene3D" id="3.30.565.10">
    <property type="entry name" value="Histidine kinase-like ATPase, C-terminal domain"/>
    <property type="match status" value="1"/>
</dbReference>
<feature type="modified residue" description="4-aspartylphosphate" evidence="5">
    <location>
        <position position="470"/>
    </location>
</feature>
<evidence type="ECO:0000256" key="2">
    <source>
        <dbReference type="ARBA" id="ARBA00012438"/>
    </source>
</evidence>
<dbReference type="InterPro" id="IPR003661">
    <property type="entry name" value="HisK_dim/P_dom"/>
</dbReference>
<evidence type="ECO:0000259" key="8">
    <source>
        <dbReference type="PROSITE" id="PS50110"/>
    </source>
</evidence>
<sequence length="677" mass="70765">MSTTDKGDAVSGNAIPAGASPVSDQAGPLPPEATNASYRPMIQMLARLIASDRRAVLLANEAGEVLLANGPAKRLGVERTLRDHMNWTERCTVAKRAGSAPVAITIGDLSLEGELVLLPLGPASGFYLRLSETDGEALWLRNRARAATLLRVTHDLRTPIQSLLASAETLVLNKEHNEEGLDRLKRAAELSLDHISNVLAVIRGEKSGAAARPDETFLIAQELRQMIEVIRPIADQRGAALSLSLPPEAETCVTGPVRFVRALSQNMVDNAVKHGGEAIEVILTTARLGVDIEDLSDENPRLQIMLEVRDMGGGLPRPQKDRLTQALGQAGGMITALPPARERPSGGMNVLAHALTQLGGHLQILDRGVDGAPIGAGAGAVVGTILRAIFSLPAADLANTTFEQAAPQEIDGLLKGASLLVVEDSPASQAWLRHVLRAAGAEVQVASSGAGALALLEHRADTRFDLVLSDVTLPQMSGVELAQRIGAGIASGAITPAPRIVGLTAHIEDSIRAACLKAGMQSVLEKPIRPHPLCHAIRDALDSDFRTPRAATRKRGGRPPRQAPDAVLSDSVVTELVAGLGADGARQYMSRALAEASAALVSLKAHGVTDQTDCMLHAATGACGLTGLAKLDSSMRALEDSVKAGKTDLSADIAHVTDALTRTAKAIAALGADSVSG</sequence>
<comment type="catalytic activity">
    <reaction evidence="1">
        <text>ATP + protein L-histidine = ADP + protein N-phospho-L-histidine.</text>
        <dbReference type="EC" id="2.7.13.3"/>
    </reaction>
</comment>
<evidence type="ECO:0000256" key="4">
    <source>
        <dbReference type="ARBA" id="ARBA00023012"/>
    </source>
</evidence>
<dbReference type="InterPro" id="IPR001789">
    <property type="entry name" value="Sig_transdc_resp-reg_receiver"/>
</dbReference>
<evidence type="ECO:0000313" key="10">
    <source>
        <dbReference type="Proteomes" id="UP000596387"/>
    </source>
</evidence>
<dbReference type="RefSeq" id="WP_023851378.1">
    <property type="nucleotide sequence ID" value="NZ_CP047166.1"/>
</dbReference>
<evidence type="ECO:0000313" key="9">
    <source>
        <dbReference type="EMBL" id="QRF66064.1"/>
    </source>
</evidence>
<dbReference type="InterPro" id="IPR036890">
    <property type="entry name" value="HATPase_C_sf"/>
</dbReference>
<dbReference type="Gene3D" id="3.40.50.2300">
    <property type="match status" value="1"/>
</dbReference>
<dbReference type="CDD" id="cd00082">
    <property type="entry name" value="HisKA"/>
    <property type="match status" value="1"/>
</dbReference>
<feature type="domain" description="Response regulatory" evidence="8">
    <location>
        <begin position="418"/>
        <end position="541"/>
    </location>
</feature>
<dbReference type="EC" id="2.7.13.3" evidence="2"/>
<reference evidence="9 10" key="1">
    <citation type="submission" date="2019-12" db="EMBL/GenBank/DDBJ databases">
        <title>Complete Genome Sequence of a Quorum-Sensing Bacterium,Rhodobacteraceae bacterium C31, Isolated from a marine microalgae symbiotic bacteria.</title>
        <authorList>
            <person name="Zhang Y."/>
        </authorList>
    </citation>
    <scope>NUCLEOTIDE SEQUENCE [LARGE SCALE GENOMIC DNA]</scope>
    <source>
        <strain evidence="9 10">C31</strain>
    </source>
</reference>
<dbReference type="CDD" id="cd17546">
    <property type="entry name" value="REC_hyHK_CKI1_RcsC-like"/>
    <property type="match status" value="1"/>
</dbReference>
<evidence type="ECO:0000256" key="3">
    <source>
        <dbReference type="ARBA" id="ARBA00022553"/>
    </source>
</evidence>
<name>A0ABX7F6G9_9RHOB</name>
<keyword evidence="3 5" id="KW-0597">Phosphoprotein</keyword>
<dbReference type="Proteomes" id="UP000596387">
    <property type="component" value="Chromosome"/>
</dbReference>
<feature type="region of interest" description="Disordered" evidence="6">
    <location>
        <begin position="1"/>
        <end position="34"/>
    </location>
</feature>
<accession>A0ABX7F6G9</accession>
<organism evidence="9 10">
    <name type="scientific">Ponticoccus alexandrii</name>
    <dbReference type="NCBI Taxonomy" id="1943633"/>
    <lineage>
        <taxon>Bacteria</taxon>
        <taxon>Pseudomonadati</taxon>
        <taxon>Pseudomonadota</taxon>
        <taxon>Alphaproteobacteria</taxon>
        <taxon>Rhodobacterales</taxon>
        <taxon>Roseobacteraceae</taxon>
        <taxon>Ponticoccus</taxon>
    </lineage>
</organism>
<dbReference type="InterPro" id="IPR036097">
    <property type="entry name" value="HisK_dim/P_sf"/>
</dbReference>
<keyword evidence="10" id="KW-1185">Reference proteome</keyword>
<dbReference type="SUPFAM" id="SSF52172">
    <property type="entry name" value="CheY-like"/>
    <property type="match status" value="1"/>
</dbReference>
<dbReference type="EMBL" id="CP047166">
    <property type="protein sequence ID" value="QRF66064.1"/>
    <property type="molecule type" value="Genomic_DNA"/>
</dbReference>
<evidence type="ECO:0000256" key="1">
    <source>
        <dbReference type="ARBA" id="ARBA00000085"/>
    </source>
</evidence>
<evidence type="ECO:0000256" key="6">
    <source>
        <dbReference type="SAM" id="MobiDB-lite"/>
    </source>
</evidence>
<dbReference type="PANTHER" id="PTHR45339:SF1">
    <property type="entry name" value="HYBRID SIGNAL TRANSDUCTION HISTIDINE KINASE J"/>
    <property type="match status" value="1"/>
</dbReference>
<dbReference type="PANTHER" id="PTHR45339">
    <property type="entry name" value="HYBRID SIGNAL TRANSDUCTION HISTIDINE KINASE J"/>
    <property type="match status" value="1"/>
</dbReference>
<evidence type="ECO:0000259" key="7">
    <source>
        <dbReference type="PROSITE" id="PS50109"/>
    </source>
</evidence>
<protein>
    <recommendedName>
        <fullName evidence="2">histidine kinase</fullName>
        <ecNumber evidence="2">2.7.13.3</ecNumber>
    </recommendedName>
</protein>
<feature type="domain" description="Histidine kinase" evidence="7">
    <location>
        <begin position="151"/>
        <end position="372"/>
    </location>
</feature>
<dbReference type="Gene3D" id="1.10.287.130">
    <property type="match status" value="1"/>
</dbReference>
<dbReference type="PROSITE" id="PS50110">
    <property type="entry name" value="RESPONSE_REGULATORY"/>
    <property type="match status" value="1"/>
</dbReference>
<dbReference type="PROSITE" id="PS50109">
    <property type="entry name" value="HIS_KIN"/>
    <property type="match status" value="1"/>
</dbReference>
<dbReference type="SUPFAM" id="SSF47384">
    <property type="entry name" value="Homodimeric domain of signal transducing histidine kinase"/>
    <property type="match status" value="1"/>
</dbReference>
<dbReference type="SUPFAM" id="SSF55874">
    <property type="entry name" value="ATPase domain of HSP90 chaperone/DNA topoisomerase II/histidine kinase"/>
    <property type="match status" value="1"/>
</dbReference>
<evidence type="ECO:0000256" key="5">
    <source>
        <dbReference type="PROSITE-ProRule" id="PRU00169"/>
    </source>
</evidence>
<keyword evidence="4" id="KW-0902">Two-component regulatory system</keyword>
<proteinExistence type="predicted"/>
<dbReference type="InterPro" id="IPR011006">
    <property type="entry name" value="CheY-like_superfamily"/>
</dbReference>
<dbReference type="Pfam" id="PF00072">
    <property type="entry name" value="Response_reg"/>
    <property type="match status" value="1"/>
</dbReference>